<dbReference type="InterPro" id="IPR050763">
    <property type="entry name" value="ABC_transporter_ATP-binding"/>
</dbReference>
<dbReference type="STRING" id="485913.Krac_2590"/>
<dbReference type="AlphaFoldDB" id="D6TZ45"/>
<comment type="caution">
    <text evidence="5">The sequence shown here is derived from an EMBL/GenBank/DDBJ whole genome shotgun (WGS) entry which is preliminary data.</text>
</comment>
<keyword evidence="3" id="KW-0067">ATP-binding</keyword>
<evidence type="ECO:0000313" key="5">
    <source>
        <dbReference type="EMBL" id="EFH81835.1"/>
    </source>
</evidence>
<feature type="domain" description="ABC transporter" evidence="4">
    <location>
        <begin position="11"/>
        <end position="244"/>
    </location>
</feature>
<dbReference type="InterPro" id="IPR003439">
    <property type="entry name" value="ABC_transporter-like_ATP-bd"/>
</dbReference>
<evidence type="ECO:0000256" key="2">
    <source>
        <dbReference type="ARBA" id="ARBA00022741"/>
    </source>
</evidence>
<evidence type="ECO:0000313" key="6">
    <source>
        <dbReference type="Proteomes" id="UP000004508"/>
    </source>
</evidence>
<keyword evidence="1" id="KW-0813">Transport</keyword>
<proteinExistence type="predicted"/>
<evidence type="ECO:0000259" key="4">
    <source>
        <dbReference type="PROSITE" id="PS50893"/>
    </source>
</evidence>
<dbReference type="PROSITE" id="PS50893">
    <property type="entry name" value="ABC_TRANSPORTER_2"/>
    <property type="match status" value="1"/>
</dbReference>
<dbReference type="CDD" id="cd03263">
    <property type="entry name" value="ABC_subfamily_A"/>
    <property type="match status" value="1"/>
</dbReference>
<name>D6TZ45_KTERA</name>
<evidence type="ECO:0000256" key="3">
    <source>
        <dbReference type="ARBA" id="ARBA00022840"/>
    </source>
</evidence>
<accession>D6TZ45</accession>
<dbReference type="Pfam" id="PF00005">
    <property type="entry name" value="ABC_tran"/>
    <property type="match status" value="1"/>
</dbReference>
<gene>
    <name evidence="5" type="ORF">Krac_2590</name>
</gene>
<dbReference type="eggNOG" id="COG1131">
    <property type="taxonomic scope" value="Bacteria"/>
</dbReference>
<evidence type="ECO:0000256" key="1">
    <source>
        <dbReference type="ARBA" id="ARBA00022448"/>
    </source>
</evidence>
<dbReference type="SMART" id="SM00382">
    <property type="entry name" value="AAA"/>
    <property type="match status" value="1"/>
</dbReference>
<dbReference type="Gene3D" id="3.40.50.300">
    <property type="entry name" value="P-loop containing nucleotide triphosphate hydrolases"/>
    <property type="match status" value="1"/>
</dbReference>
<protein>
    <submittedName>
        <fullName evidence="5">ABC transporter related protein</fullName>
    </submittedName>
</protein>
<dbReference type="PANTHER" id="PTHR42711:SF19">
    <property type="entry name" value="DOXORUBICIN RESISTANCE ATP-BINDING PROTEIN DRRA"/>
    <property type="match status" value="1"/>
</dbReference>
<dbReference type="PANTHER" id="PTHR42711">
    <property type="entry name" value="ABC TRANSPORTER ATP-BINDING PROTEIN"/>
    <property type="match status" value="1"/>
</dbReference>
<dbReference type="EMBL" id="ADVG01000004">
    <property type="protein sequence ID" value="EFH81835.1"/>
    <property type="molecule type" value="Genomic_DNA"/>
</dbReference>
<dbReference type="SUPFAM" id="SSF52540">
    <property type="entry name" value="P-loop containing nucleoside triphosphate hydrolases"/>
    <property type="match status" value="1"/>
</dbReference>
<dbReference type="GO" id="GO:0005524">
    <property type="term" value="F:ATP binding"/>
    <property type="evidence" value="ECO:0007669"/>
    <property type="project" value="UniProtKB-KW"/>
</dbReference>
<keyword evidence="2" id="KW-0547">Nucleotide-binding</keyword>
<dbReference type="InterPro" id="IPR003593">
    <property type="entry name" value="AAA+_ATPase"/>
</dbReference>
<keyword evidence="6" id="KW-1185">Reference proteome</keyword>
<organism evidence="5 6">
    <name type="scientific">Ktedonobacter racemifer DSM 44963</name>
    <dbReference type="NCBI Taxonomy" id="485913"/>
    <lineage>
        <taxon>Bacteria</taxon>
        <taxon>Bacillati</taxon>
        <taxon>Chloroflexota</taxon>
        <taxon>Ktedonobacteria</taxon>
        <taxon>Ktedonobacterales</taxon>
        <taxon>Ktedonobacteraceae</taxon>
        <taxon>Ktedonobacter</taxon>
    </lineage>
</organism>
<dbReference type="InterPro" id="IPR027417">
    <property type="entry name" value="P-loop_NTPase"/>
</dbReference>
<dbReference type="InParanoid" id="D6TZ45"/>
<sequence>MKVIYMSDSVYVVHDLVKQYPGQEQPANKDINLAIEQGEIFGILGSNGAGKTTLVRQMVNLQRSTSGQITLYGRDIRQHPYLIAQYVGYMPQDSEALNNMSVSEALYFTAHLRGMSRSDARRERDDLLKLWQVEELRDKYSPRLSGGQKRILRLAVATAACPPILILDEPTNDLDPQKRKLVWDVLRHLNSAYGTTIIFITHDAIEAEKIVQRVGIMRQGSFVAMGPLAELKREVGEKMRLELFFPAESPPPLPAHLQYNELAPGRWLVLLERHEAGAVIDALPLHTIDDFHLYSATLEDIYLHYVTKHPATTNATR</sequence>
<dbReference type="Proteomes" id="UP000004508">
    <property type="component" value="Unassembled WGS sequence"/>
</dbReference>
<reference evidence="5 6" key="1">
    <citation type="journal article" date="2011" name="Stand. Genomic Sci.">
        <title>Non-contiguous finished genome sequence and contextual data of the filamentous soil bacterium Ktedonobacter racemifer type strain (SOSP1-21).</title>
        <authorList>
            <person name="Chang Y.J."/>
            <person name="Land M."/>
            <person name="Hauser L."/>
            <person name="Chertkov O."/>
            <person name="Del Rio T.G."/>
            <person name="Nolan M."/>
            <person name="Copeland A."/>
            <person name="Tice H."/>
            <person name="Cheng J.F."/>
            <person name="Lucas S."/>
            <person name="Han C."/>
            <person name="Goodwin L."/>
            <person name="Pitluck S."/>
            <person name="Ivanova N."/>
            <person name="Ovchinikova G."/>
            <person name="Pati A."/>
            <person name="Chen A."/>
            <person name="Palaniappan K."/>
            <person name="Mavromatis K."/>
            <person name="Liolios K."/>
            <person name="Brettin T."/>
            <person name="Fiebig A."/>
            <person name="Rohde M."/>
            <person name="Abt B."/>
            <person name="Goker M."/>
            <person name="Detter J.C."/>
            <person name="Woyke T."/>
            <person name="Bristow J."/>
            <person name="Eisen J.A."/>
            <person name="Markowitz V."/>
            <person name="Hugenholtz P."/>
            <person name="Kyrpides N.C."/>
            <person name="Klenk H.P."/>
            <person name="Lapidus A."/>
        </authorList>
    </citation>
    <scope>NUCLEOTIDE SEQUENCE [LARGE SCALE GENOMIC DNA]</scope>
    <source>
        <strain evidence="6">DSM 44963</strain>
    </source>
</reference>
<dbReference type="GO" id="GO:0016887">
    <property type="term" value="F:ATP hydrolysis activity"/>
    <property type="evidence" value="ECO:0007669"/>
    <property type="project" value="InterPro"/>
</dbReference>